<dbReference type="InterPro" id="IPR036465">
    <property type="entry name" value="vWFA_dom_sf"/>
</dbReference>
<dbReference type="GO" id="GO:0009617">
    <property type="term" value="P:response to bacterium"/>
    <property type="evidence" value="ECO:0007669"/>
    <property type="project" value="TreeGrafter"/>
</dbReference>
<feature type="domain" description="VWFA" evidence="28">
    <location>
        <begin position="166"/>
        <end position="363"/>
    </location>
</feature>
<dbReference type="PROSITE" id="PS50240">
    <property type="entry name" value="TRYPSIN_DOM"/>
    <property type="match status" value="1"/>
</dbReference>
<comment type="function">
    <text evidence="23">Precursor of the catalytic component of the C3 and C5 convertase complexes of the alternative pathway of the complement system, a cascade of proteins that leads to phagocytosis and breakdown of pathogens and signaling that strengthens the adaptive immune system. The alternative complement pathway acts as an amplification loop that enhances other complement pathways (classical, lectin and GZMK) by promoting formation of additional C3 and C5 convertases. CFB is cleaved and activated by CFD to generate Ba and Bb chains; Bb chain constituting the catalytic component of the C3 and C5 convertases.</text>
</comment>
<keyword evidence="19" id="KW-0325">Glycoprotein</keyword>
<dbReference type="SMART" id="SM00020">
    <property type="entry name" value="Tryp_SPc"/>
    <property type="match status" value="1"/>
</dbReference>
<dbReference type="Gene3D" id="3.40.50.410">
    <property type="entry name" value="von Willebrand factor, type A domain"/>
    <property type="match status" value="1"/>
</dbReference>
<feature type="domain" description="Peptidase S1" evidence="29">
    <location>
        <begin position="371"/>
        <end position="654"/>
    </location>
</feature>
<sequence length="662" mass="75205">MFENGEFYPRKVRYFVGDILEFECWGGFKMFGPVNRTCQSNGKWSGKITVCDDQDGDCPNPGIPLGARKVGTSYNIEATVKYTCEPGMEMLGSKERVCKEDKSWSAAEPSCRYWYTFDTPKEVAESFSASISETIEASDPNRVEGRRTRHKMTSTMEYTYTGDFMNIFIIIDASKSVKQKNFKIAKDVSEVFIDTMASYDFTPQYAVISYASYAKPAVLLSDDDSTDAEAVIERIKNLKYSEHEDKQGTNTRAALYKVREMLSLQHVRDPKKFMEMRNVILLMTDGKHNMGGDPNLEIKYIKQMLNIRKNNTREDYLDVYVFGLGEDTDKTEINELASNKRGETHVFPMKSIGDLLTAFSQMLDETPILQMCGLSREFPPDEQEDVQEKFPWIAKITITRAGSQEKCKGSIVSKFFILTAAHCFYIDDAPRAISVSVGDKTFKVKNLHRHEKYDPAGKQDKKLANSFDYDVALIELQEKIEFSQKIRPICLPCTNGTSWALKQAGKPVKCHDHVQTLLSGELVKAMFVAEEKEKALQRKDVFIKRGNKRLACLDDTKKIEKFKDIPDIKDAVTDNFLCTGGIEPEVDPQTCKGDSGGPLIVPFKRRYIQVGIISWGTINSCNVSKRRPGPVPALSRDFHTDVSRMMDWIREKLKDEGLEFLV</sequence>
<keyword evidence="17 27" id="KW-1015">Disulfide bond</keyword>
<keyword evidence="18" id="KW-0179">Complement alternate pathway</keyword>
<dbReference type="InterPro" id="IPR002035">
    <property type="entry name" value="VWF_A"/>
</dbReference>
<evidence type="ECO:0000256" key="5">
    <source>
        <dbReference type="ARBA" id="ARBA00004613"/>
    </source>
</evidence>
<keyword evidence="12" id="KW-0732">Signal</keyword>
<dbReference type="InterPro" id="IPR043504">
    <property type="entry name" value="Peptidase_S1_PA_chymotrypsin"/>
</dbReference>
<dbReference type="InterPro" id="IPR018114">
    <property type="entry name" value="TRYPSIN_HIS"/>
</dbReference>
<dbReference type="PANTHER" id="PTHR46393:SF1">
    <property type="entry name" value="COMPLEMENT FACTOR B"/>
    <property type="match status" value="1"/>
</dbReference>
<reference evidence="31" key="1">
    <citation type="thesis" date="2020" institute="ProQuest LLC" country="789 East Eisenhower Parkway, Ann Arbor, MI, USA">
        <title>Comparative Genomics and Chromosome Evolution.</title>
        <authorList>
            <person name="Mudd A.B."/>
        </authorList>
    </citation>
    <scope>NUCLEOTIDE SEQUENCE</scope>
    <source>
        <strain evidence="31">HN-11 Male</strain>
        <tissue evidence="31">Kidney and liver</tissue>
    </source>
</reference>
<dbReference type="SUPFAM" id="SSF50494">
    <property type="entry name" value="Trypsin-like serine proteases"/>
    <property type="match status" value="1"/>
</dbReference>
<keyword evidence="10 27" id="KW-0768">Sushi</keyword>
<evidence type="ECO:0000256" key="18">
    <source>
        <dbReference type="ARBA" id="ARBA00023162"/>
    </source>
</evidence>
<dbReference type="PRINTS" id="PR00722">
    <property type="entry name" value="CHYMOTRYPSIN"/>
</dbReference>
<accession>A0A8J6EDP7</accession>
<comment type="cofactor">
    <cofactor evidence="3">
        <name>Mg(2+)</name>
        <dbReference type="ChEBI" id="CHEBI:18420"/>
    </cofactor>
</comment>
<comment type="subunit">
    <text evidence="25">Catalytic component of the C3 convertase of the alternative complement pathway, also named C3bBb, composed of complement factor B Bb and complement C3b. Catalytic component of the C5 convertase of the alternative complement pathway, also named C3bBb3b, composed of complement factor B Bb and additional molecules of complement C3b. Interacts to CFP; this interaction contributes to the stabilization of the active C3-convertase enzyme complex.</text>
</comment>
<name>A0A8J6EDP7_ELECQ</name>
<evidence type="ECO:0000256" key="24">
    <source>
        <dbReference type="ARBA" id="ARBA00093516"/>
    </source>
</evidence>
<evidence type="ECO:0000256" key="10">
    <source>
        <dbReference type="ARBA" id="ARBA00022659"/>
    </source>
</evidence>
<dbReference type="CDD" id="cd00190">
    <property type="entry name" value="Tryp_SPc"/>
    <property type="match status" value="1"/>
</dbReference>
<keyword evidence="8" id="KW-0964">Secreted</keyword>
<evidence type="ECO:0000256" key="19">
    <source>
        <dbReference type="ARBA" id="ARBA00023180"/>
    </source>
</evidence>
<comment type="function">
    <text evidence="22">Serine protease component of the complement C3 and C5 convertase complexes of the alternative complement pathway. Following cleavage and activation by factor D (CFD), forms the C3 convertase together with complement C3b. As part of the C3 convertase, cleaves and activates C3 into C3a anaphylatoxin and C3b opsonin, the next components of the complement pathways. When an additional complement C3b molecule binds to the C3 convertase, forms the C5 convertase, which cleaves and activates C5 into C5a anaphylatoxin and C5b component of the membrane attack complex.</text>
</comment>
<evidence type="ECO:0000256" key="14">
    <source>
        <dbReference type="ARBA" id="ARBA00022801"/>
    </source>
</evidence>
<proteinExistence type="predicted"/>
<evidence type="ECO:0000256" key="9">
    <source>
        <dbReference type="ARBA" id="ARBA00022588"/>
    </source>
</evidence>
<evidence type="ECO:0000256" key="21">
    <source>
        <dbReference type="ARBA" id="ARBA00093327"/>
    </source>
</evidence>
<evidence type="ECO:0000256" key="25">
    <source>
        <dbReference type="ARBA" id="ARBA00093582"/>
    </source>
</evidence>
<comment type="cofactor">
    <cofactor evidence="2">
        <name>Mn(2+)</name>
        <dbReference type="ChEBI" id="CHEBI:29035"/>
    </cofactor>
</comment>
<evidence type="ECO:0000256" key="16">
    <source>
        <dbReference type="ARBA" id="ARBA00022859"/>
    </source>
</evidence>
<keyword evidence="11" id="KW-0645">Protease</keyword>
<feature type="disulfide bond" evidence="27">
    <location>
        <begin position="24"/>
        <end position="51"/>
    </location>
</feature>
<evidence type="ECO:0000256" key="13">
    <source>
        <dbReference type="ARBA" id="ARBA00022737"/>
    </source>
</evidence>
<dbReference type="Gene3D" id="2.40.10.10">
    <property type="entry name" value="Trypsin-like serine proteases"/>
    <property type="match status" value="2"/>
</dbReference>
<dbReference type="SUPFAM" id="SSF53300">
    <property type="entry name" value="vWA-like"/>
    <property type="match status" value="1"/>
</dbReference>
<dbReference type="GO" id="GO:0006508">
    <property type="term" value="P:proteolysis"/>
    <property type="evidence" value="ECO:0007669"/>
    <property type="project" value="UniProtKB-KW"/>
</dbReference>
<dbReference type="Pfam" id="PF00089">
    <property type="entry name" value="Trypsin"/>
    <property type="match status" value="1"/>
</dbReference>
<dbReference type="PROSITE" id="PS00134">
    <property type="entry name" value="TRYPSIN_HIS"/>
    <property type="match status" value="1"/>
</dbReference>
<evidence type="ECO:0000256" key="3">
    <source>
        <dbReference type="ARBA" id="ARBA00001946"/>
    </source>
</evidence>
<evidence type="ECO:0000259" key="29">
    <source>
        <dbReference type="PROSITE" id="PS50240"/>
    </source>
</evidence>
<evidence type="ECO:0000256" key="6">
    <source>
        <dbReference type="ARBA" id="ARBA00011934"/>
    </source>
</evidence>
<evidence type="ECO:0000256" key="22">
    <source>
        <dbReference type="ARBA" id="ARBA00093402"/>
    </source>
</evidence>
<evidence type="ECO:0000259" key="30">
    <source>
        <dbReference type="PROSITE" id="PS50923"/>
    </source>
</evidence>
<feature type="domain" description="Sushi" evidence="30">
    <location>
        <begin position="56"/>
        <end position="113"/>
    </location>
</feature>
<evidence type="ECO:0000256" key="8">
    <source>
        <dbReference type="ARBA" id="ARBA00022525"/>
    </source>
</evidence>
<evidence type="ECO:0000256" key="11">
    <source>
        <dbReference type="ARBA" id="ARBA00022670"/>
    </source>
</evidence>
<gene>
    <name evidence="31" type="ORF">GDO78_015353</name>
</gene>
<dbReference type="InterPro" id="IPR001314">
    <property type="entry name" value="Peptidase_S1A"/>
</dbReference>
<dbReference type="EC" id="3.4.21.47" evidence="6"/>
<feature type="active site" description="Charge relay system" evidence="26">
    <location>
        <position position="595"/>
    </location>
</feature>
<evidence type="ECO:0000256" key="7">
    <source>
        <dbReference type="ARBA" id="ARBA00018671"/>
    </source>
</evidence>
<dbReference type="CDD" id="cd00033">
    <property type="entry name" value="CCP"/>
    <property type="match status" value="2"/>
</dbReference>
<dbReference type="SMART" id="SM00327">
    <property type="entry name" value="VWA"/>
    <property type="match status" value="1"/>
</dbReference>
<keyword evidence="14" id="KW-0378">Hydrolase</keyword>
<keyword evidence="13" id="KW-0677">Repeat</keyword>
<dbReference type="PROSITE" id="PS50923">
    <property type="entry name" value="SUSHI"/>
    <property type="match status" value="2"/>
</dbReference>
<dbReference type="AlphaFoldDB" id="A0A8J6EDP7"/>
<keyword evidence="9" id="KW-0399">Innate immunity</keyword>
<comment type="subunit">
    <text evidence="24">Monomer. Interacts with complement C3b; this interaction is dependent on the presence of Mg(2+).</text>
</comment>
<feature type="active site" description="Charge relay system" evidence="26">
    <location>
        <position position="470"/>
    </location>
</feature>
<feature type="domain" description="Sushi" evidence="30">
    <location>
        <begin position="1"/>
        <end position="53"/>
    </location>
</feature>
<dbReference type="PROSITE" id="PS50234">
    <property type="entry name" value="VWFA"/>
    <property type="match status" value="1"/>
</dbReference>
<dbReference type="GO" id="GO:0070062">
    <property type="term" value="C:extracellular exosome"/>
    <property type="evidence" value="ECO:0007669"/>
    <property type="project" value="TreeGrafter"/>
</dbReference>
<feature type="disulfide bond" evidence="27">
    <location>
        <begin position="84"/>
        <end position="111"/>
    </location>
</feature>
<keyword evidence="16" id="KW-0391">Immunity</keyword>
<keyword evidence="15" id="KW-0720">Serine protease</keyword>
<dbReference type="GO" id="GO:0004252">
    <property type="term" value="F:serine-type endopeptidase activity"/>
    <property type="evidence" value="ECO:0007669"/>
    <property type="project" value="UniProtKB-EC"/>
</dbReference>
<dbReference type="InterPro" id="IPR009003">
    <property type="entry name" value="Peptidase_S1_PA"/>
</dbReference>
<evidence type="ECO:0000313" key="32">
    <source>
        <dbReference type="Proteomes" id="UP000770717"/>
    </source>
</evidence>
<organism evidence="31 32">
    <name type="scientific">Eleutherodactylus coqui</name>
    <name type="common">Puerto Rican coqui</name>
    <dbReference type="NCBI Taxonomy" id="57060"/>
    <lineage>
        <taxon>Eukaryota</taxon>
        <taxon>Metazoa</taxon>
        <taxon>Chordata</taxon>
        <taxon>Craniata</taxon>
        <taxon>Vertebrata</taxon>
        <taxon>Euteleostomi</taxon>
        <taxon>Amphibia</taxon>
        <taxon>Batrachia</taxon>
        <taxon>Anura</taxon>
        <taxon>Neobatrachia</taxon>
        <taxon>Hyloidea</taxon>
        <taxon>Eleutherodactylidae</taxon>
        <taxon>Eleutherodactylinae</taxon>
        <taxon>Eleutherodactylus</taxon>
        <taxon>Eleutherodactylus</taxon>
    </lineage>
</organism>
<dbReference type="InterPro" id="IPR035976">
    <property type="entry name" value="Sushi/SCR/CCP_sf"/>
</dbReference>
<comment type="subcellular location">
    <subcellularLocation>
        <location evidence="4">Cell surface</location>
    </subcellularLocation>
    <subcellularLocation>
        <location evidence="5">Secreted</location>
    </subcellularLocation>
</comment>
<evidence type="ECO:0000256" key="4">
    <source>
        <dbReference type="ARBA" id="ARBA00004241"/>
    </source>
</evidence>
<protein>
    <recommendedName>
        <fullName evidence="7">Complement factor B</fullName>
        <ecNumber evidence="6">3.4.21.47</ecNumber>
    </recommendedName>
    <alternativeName>
        <fullName evidence="20">C3/C5 convertase</fullName>
    </alternativeName>
</protein>
<evidence type="ECO:0000256" key="20">
    <source>
        <dbReference type="ARBA" id="ARBA00029636"/>
    </source>
</evidence>
<evidence type="ECO:0000256" key="17">
    <source>
        <dbReference type="ARBA" id="ARBA00023157"/>
    </source>
</evidence>
<dbReference type="InterPro" id="IPR000436">
    <property type="entry name" value="Sushi_SCR_CCP_dom"/>
</dbReference>
<dbReference type="OrthoDB" id="6127264at2759"/>
<comment type="caution">
    <text evidence="31">The sequence shown here is derived from an EMBL/GenBank/DDBJ whole genome shotgun (WGS) entry which is preliminary data.</text>
</comment>
<dbReference type="GO" id="GO:0009986">
    <property type="term" value="C:cell surface"/>
    <property type="evidence" value="ECO:0007669"/>
    <property type="project" value="UniProtKB-SubCell"/>
</dbReference>
<dbReference type="SMART" id="SM00032">
    <property type="entry name" value="CCP"/>
    <property type="match status" value="2"/>
</dbReference>
<dbReference type="InterPro" id="IPR001254">
    <property type="entry name" value="Trypsin_dom"/>
</dbReference>
<dbReference type="GO" id="GO:0006957">
    <property type="term" value="P:complement activation, alternative pathway"/>
    <property type="evidence" value="ECO:0007669"/>
    <property type="project" value="UniProtKB-KW"/>
</dbReference>
<dbReference type="Pfam" id="PF00092">
    <property type="entry name" value="VWA"/>
    <property type="match status" value="1"/>
</dbReference>
<evidence type="ECO:0000256" key="27">
    <source>
        <dbReference type="PROSITE-ProRule" id="PRU00302"/>
    </source>
</evidence>
<keyword evidence="32" id="KW-1185">Reference proteome</keyword>
<evidence type="ECO:0000313" key="31">
    <source>
        <dbReference type="EMBL" id="KAG9467243.1"/>
    </source>
</evidence>
<evidence type="ECO:0000256" key="15">
    <source>
        <dbReference type="ARBA" id="ARBA00022825"/>
    </source>
</evidence>
<dbReference type="Proteomes" id="UP000770717">
    <property type="component" value="Unassembled WGS sequence"/>
</dbReference>
<evidence type="ECO:0000256" key="1">
    <source>
        <dbReference type="ARBA" id="ARBA00000061"/>
    </source>
</evidence>
<dbReference type="PIRSF" id="PIRSF001154">
    <property type="entry name" value="Compl_C2_B"/>
    <property type="match status" value="1"/>
</dbReference>
<evidence type="ECO:0000256" key="2">
    <source>
        <dbReference type="ARBA" id="ARBA00001936"/>
    </source>
</evidence>
<comment type="catalytic activity">
    <reaction evidence="1">
        <text>Cleavage of Arg-|-Ser bond in complement component C3 alpha-chain to yield C3a and C3b, and Arg-|-Xaa bond in complement component C5 alpha-chain to yield C5a and C5b.</text>
        <dbReference type="EC" id="3.4.21.47"/>
    </reaction>
</comment>
<dbReference type="Gene3D" id="2.10.70.10">
    <property type="entry name" value="Complement Module, domain 1"/>
    <property type="match status" value="2"/>
</dbReference>
<dbReference type="SUPFAM" id="SSF57535">
    <property type="entry name" value="Complement control module/SCR domain"/>
    <property type="match status" value="2"/>
</dbReference>
<dbReference type="EMBL" id="WNTK01001519">
    <property type="protein sequence ID" value="KAG9467243.1"/>
    <property type="molecule type" value="Genomic_DNA"/>
</dbReference>
<dbReference type="PANTHER" id="PTHR46393">
    <property type="entry name" value="SUSHI DOMAIN-CONTAINING PROTEIN"/>
    <property type="match status" value="1"/>
</dbReference>
<evidence type="ECO:0000256" key="26">
    <source>
        <dbReference type="PIRSR" id="PIRSR001154-1"/>
    </source>
</evidence>
<comment type="caution">
    <text evidence="27">Lacks conserved residue(s) required for the propagation of feature annotation.</text>
</comment>
<evidence type="ECO:0000256" key="12">
    <source>
        <dbReference type="ARBA" id="ARBA00022729"/>
    </source>
</evidence>
<dbReference type="Pfam" id="PF00084">
    <property type="entry name" value="Sushi"/>
    <property type="match status" value="2"/>
</dbReference>
<comment type="function">
    <text evidence="21">Involved in proliferation and differentiation of preactivated B-lymphocytes, rapid spreading of peripheral blood monocytes, stimulation of lymphocyte blastogenesis and lysis of erythrocytes.</text>
</comment>
<evidence type="ECO:0000259" key="28">
    <source>
        <dbReference type="PROSITE" id="PS50234"/>
    </source>
</evidence>
<feature type="active site" description="Charge relay system" evidence="26">
    <location>
        <position position="422"/>
    </location>
</feature>
<evidence type="ECO:0000256" key="23">
    <source>
        <dbReference type="ARBA" id="ARBA00093434"/>
    </source>
</evidence>
<dbReference type="InterPro" id="IPR011360">
    <property type="entry name" value="Compl_C2_B"/>
</dbReference>